<sequence length="294" mass="33131">MGLNLIWLLIIQLCISASADGLYDFTAESLDAFLEASAFQTVVQYRRHTGALYQTLLPSNLSGIRVSVVRLRSRRLWNLGANFSNFRIPPRTMPMPHVKRLAIVYQDLGNRSSEYYSVEGYSFLAPVVGFQVFDVSNISARNMIRKISLDTGEKSVAVNFPGGRIKERSGAQCIVFGSDGSFDLREMEELDACYVKDQGHFSVVVPEEGFHRKEKKLWFLWMVVGIVVGMAGLVLVAYFGFLLSKKLLKTKKIQVMERHADEDLVLQTVWIRSSKMPSAAVTRTQPTIETGYFP</sequence>
<evidence type="ECO:0000313" key="4">
    <source>
        <dbReference type="Proteomes" id="UP001154282"/>
    </source>
</evidence>
<dbReference type="PANTHER" id="PTHR33512:SF4">
    <property type="entry name" value="PROTEIN, PUTATIVE (DUF1191)-RELATED"/>
    <property type="match status" value="1"/>
</dbReference>
<evidence type="ECO:0000256" key="2">
    <source>
        <dbReference type="SAM" id="SignalP"/>
    </source>
</evidence>
<feature type="chain" id="PRO_5043998540" evidence="2">
    <location>
        <begin position="20"/>
        <end position="294"/>
    </location>
</feature>
<evidence type="ECO:0000313" key="3">
    <source>
        <dbReference type="EMBL" id="CAI0416979.1"/>
    </source>
</evidence>
<keyword evidence="1" id="KW-0812">Transmembrane</keyword>
<keyword evidence="1" id="KW-1133">Transmembrane helix</keyword>
<feature type="transmembrane region" description="Helical" evidence="1">
    <location>
        <begin position="218"/>
        <end position="243"/>
    </location>
</feature>
<dbReference type="PANTHER" id="PTHR33512">
    <property type="entry name" value="PROTEIN, PUTATIVE (DUF1191)-RELATED"/>
    <property type="match status" value="1"/>
</dbReference>
<feature type="signal peptide" evidence="2">
    <location>
        <begin position="1"/>
        <end position="19"/>
    </location>
</feature>
<evidence type="ECO:0000256" key="1">
    <source>
        <dbReference type="SAM" id="Phobius"/>
    </source>
</evidence>
<gene>
    <name evidence="3" type="ORF">LITE_LOCUS17159</name>
</gene>
<dbReference type="GO" id="GO:0016020">
    <property type="term" value="C:membrane"/>
    <property type="evidence" value="ECO:0007669"/>
    <property type="project" value="TreeGrafter"/>
</dbReference>
<protein>
    <submittedName>
        <fullName evidence="3">Uncharacterized protein</fullName>
    </submittedName>
</protein>
<dbReference type="Pfam" id="PF06697">
    <property type="entry name" value="DUF1191"/>
    <property type="match status" value="1"/>
</dbReference>
<name>A0AAV0K3X6_9ROSI</name>
<dbReference type="Proteomes" id="UP001154282">
    <property type="component" value="Unassembled WGS sequence"/>
</dbReference>
<keyword evidence="1" id="KW-0472">Membrane</keyword>
<reference evidence="3" key="1">
    <citation type="submission" date="2022-08" db="EMBL/GenBank/DDBJ databases">
        <authorList>
            <person name="Gutierrez-Valencia J."/>
        </authorList>
    </citation>
    <scope>NUCLEOTIDE SEQUENCE</scope>
</reference>
<keyword evidence="4" id="KW-1185">Reference proteome</keyword>
<dbReference type="EMBL" id="CAMGYJ010000005">
    <property type="protein sequence ID" value="CAI0416979.1"/>
    <property type="molecule type" value="Genomic_DNA"/>
</dbReference>
<keyword evidence="2" id="KW-0732">Signal</keyword>
<proteinExistence type="predicted"/>
<comment type="caution">
    <text evidence="3">The sequence shown here is derived from an EMBL/GenBank/DDBJ whole genome shotgun (WGS) entry which is preliminary data.</text>
</comment>
<dbReference type="AlphaFoldDB" id="A0AAV0K3X6"/>
<dbReference type="InterPro" id="IPR010605">
    <property type="entry name" value="DUF1191"/>
</dbReference>
<organism evidence="3 4">
    <name type="scientific">Linum tenue</name>
    <dbReference type="NCBI Taxonomy" id="586396"/>
    <lineage>
        <taxon>Eukaryota</taxon>
        <taxon>Viridiplantae</taxon>
        <taxon>Streptophyta</taxon>
        <taxon>Embryophyta</taxon>
        <taxon>Tracheophyta</taxon>
        <taxon>Spermatophyta</taxon>
        <taxon>Magnoliopsida</taxon>
        <taxon>eudicotyledons</taxon>
        <taxon>Gunneridae</taxon>
        <taxon>Pentapetalae</taxon>
        <taxon>rosids</taxon>
        <taxon>fabids</taxon>
        <taxon>Malpighiales</taxon>
        <taxon>Linaceae</taxon>
        <taxon>Linum</taxon>
    </lineage>
</organism>
<accession>A0AAV0K3X6</accession>